<evidence type="ECO:0000313" key="4">
    <source>
        <dbReference type="Proteomes" id="UP001166293"/>
    </source>
</evidence>
<dbReference type="InterPro" id="IPR009839">
    <property type="entry name" value="SseB_N"/>
</dbReference>
<dbReference type="EMBL" id="JAHRWL010000001">
    <property type="protein sequence ID" value="MBV2359107.1"/>
    <property type="molecule type" value="Genomic_DNA"/>
</dbReference>
<gene>
    <name evidence="3" type="ORF">KUH32_04905</name>
</gene>
<dbReference type="Pfam" id="PF07179">
    <property type="entry name" value="SseB"/>
    <property type="match status" value="1"/>
</dbReference>
<feature type="domain" description="SseB protein N-terminal" evidence="2">
    <location>
        <begin position="7"/>
        <end position="120"/>
    </location>
</feature>
<dbReference type="RefSeq" id="WP_217776940.1">
    <property type="nucleotide sequence ID" value="NZ_JAHRWL010000001.1"/>
</dbReference>
<name>A0ABS6N526_9RHOB</name>
<evidence type="ECO:0000313" key="3">
    <source>
        <dbReference type="EMBL" id="MBV2359107.1"/>
    </source>
</evidence>
<sequence length="263" mass="27477">MTDDTALDRAFAAADATPDDDAARLRFYERLADSELFLMLAREADGDAVEPAVFSLSDGPVVLAFDREDRLAQFAGGIVPYAALSGRIVMRLLAGQGLGLGINLDVAPSATLLPAQAIDWLAETLDHGPDETEATIEEVSAPTGLPERLLAALDAKLALAAGLAGSAWLAKVRYAGGTQGHLLGFAAAVPGAEPSLARAVNEALVFSGLDAGALDVVFLRTSDPLSASLARVGLRFDLPEPPQDRVFRPAAPGMDPDRPPKLK</sequence>
<keyword evidence="4" id="KW-1185">Reference proteome</keyword>
<accession>A0ABS6N526</accession>
<organism evidence="3 4">
    <name type="scientific">Thalassococcus arenae</name>
    <dbReference type="NCBI Taxonomy" id="2851652"/>
    <lineage>
        <taxon>Bacteria</taxon>
        <taxon>Pseudomonadati</taxon>
        <taxon>Pseudomonadota</taxon>
        <taxon>Alphaproteobacteria</taxon>
        <taxon>Rhodobacterales</taxon>
        <taxon>Roseobacteraceae</taxon>
        <taxon>Thalassococcus</taxon>
    </lineage>
</organism>
<evidence type="ECO:0000256" key="1">
    <source>
        <dbReference type="SAM" id="MobiDB-lite"/>
    </source>
</evidence>
<protein>
    <submittedName>
        <fullName evidence="3">SseB family protein</fullName>
    </submittedName>
</protein>
<dbReference type="Proteomes" id="UP001166293">
    <property type="component" value="Unassembled WGS sequence"/>
</dbReference>
<proteinExistence type="predicted"/>
<comment type="caution">
    <text evidence="3">The sequence shown here is derived from an EMBL/GenBank/DDBJ whole genome shotgun (WGS) entry which is preliminary data.</text>
</comment>
<evidence type="ECO:0000259" key="2">
    <source>
        <dbReference type="Pfam" id="PF07179"/>
    </source>
</evidence>
<reference evidence="3" key="1">
    <citation type="submission" date="2021-06" db="EMBL/GenBank/DDBJ databases">
        <title>Thalassococcus sp. CAU 1522 isolated from sea sand, Republic of Korea.</title>
        <authorList>
            <person name="Kim W."/>
        </authorList>
    </citation>
    <scope>NUCLEOTIDE SEQUENCE</scope>
    <source>
        <strain evidence="3">CAU 1522</strain>
    </source>
</reference>
<feature type="region of interest" description="Disordered" evidence="1">
    <location>
        <begin position="239"/>
        <end position="263"/>
    </location>
</feature>